<dbReference type="SMART" id="SM00382">
    <property type="entry name" value="AAA"/>
    <property type="match status" value="1"/>
</dbReference>
<dbReference type="GeneID" id="34301234"/>
<gene>
    <name evidence="5" type="ORF">C122C_0290</name>
    <name evidence="6" type="ORF">KIJ12_02520</name>
</gene>
<dbReference type="Proteomes" id="UP000752647">
    <property type="component" value="Unassembled WGS sequence"/>
</dbReference>
<reference evidence="6" key="2">
    <citation type="submission" date="2021-05" db="EMBL/GenBank/DDBJ databases">
        <title>Pangenome of Leuconostoc gelidum warrants species status for Leuconostoc gelidum subsp. gasicomitatum.</title>
        <authorList>
            <person name="Johansson P."/>
            <person name="Sade E."/>
            <person name="Hultman J."/>
            <person name="Auvinen P."/>
            <person name="Bjorkroth J."/>
        </authorList>
    </citation>
    <scope>NUCLEOTIDE SEQUENCE</scope>
    <source>
        <strain evidence="6">A.21.4</strain>
    </source>
</reference>
<dbReference type="CDD" id="cd03230">
    <property type="entry name" value="ABC_DR_subfamily_A"/>
    <property type="match status" value="1"/>
</dbReference>
<evidence type="ECO:0000313" key="8">
    <source>
        <dbReference type="Proteomes" id="UP000752647"/>
    </source>
</evidence>
<dbReference type="RefSeq" id="WP_010391313.1">
    <property type="nucleotide sequence ID" value="NZ_BPKT01000001.1"/>
</dbReference>
<evidence type="ECO:0000313" key="7">
    <source>
        <dbReference type="Proteomes" id="UP000199271"/>
    </source>
</evidence>
<protein>
    <submittedName>
        <fullName evidence="6">ABC transporter ATP-binding protein</fullName>
    </submittedName>
    <submittedName>
        <fullName evidence="5">ABC transporter, ATP-binding protein EcsA</fullName>
    </submittedName>
</protein>
<dbReference type="Pfam" id="PF00005">
    <property type="entry name" value="ABC_tran"/>
    <property type="match status" value="1"/>
</dbReference>
<dbReference type="InterPro" id="IPR051782">
    <property type="entry name" value="ABC_Transporter_VariousFunc"/>
</dbReference>
<evidence type="ECO:0000256" key="2">
    <source>
        <dbReference type="ARBA" id="ARBA00022741"/>
    </source>
</evidence>
<keyword evidence="2" id="KW-0547">Nucleotide-binding</keyword>
<dbReference type="PROSITE" id="PS50893">
    <property type="entry name" value="ABC_TRANSPORTER_2"/>
    <property type="match status" value="1"/>
</dbReference>
<dbReference type="OMA" id="VTSWCAQ"/>
<keyword evidence="1" id="KW-0813">Transport</keyword>
<dbReference type="InterPro" id="IPR003593">
    <property type="entry name" value="AAA+_ATPase"/>
</dbReference>
<evidence type="ECO:0000313" key="5">
    <source>
        <dbReference type="EMBL" id="CUW08134.1"/>
    </source>
</evidence>
<dbReference type="GO" id="GO:0005524">
    <property type="term" value="F:ATP binding"/>
    <property type="evidence" value="ECO:0007669"/>
    <property type="project" value="UniProtKB-KW"/>
</dbReference>
<dbReference type="InterPro" id="IPR017871">
    <property type="entry name" value="ABC_transporter-like_CS"/>
</dbReference>
<dbReference type="PANTHER" id="PTHR42939:SF5">
    <property type="entry name" value="ABC-TYPE TRANSPORTER ATP-BINDING PROTEIN ECSA"/>
    <property type="match status" value="1"/>
</dbReference>
<dbReference type="GO" id="GO:0016887">
    <property type="term" value="F:ATP hydrolysis activity"/>
    <property type="evidence" value="ECO:0007669"/>
    <property type="project" value="InterPro"/>
</dbReference>
<dbReference type="SUPFAM" id="SSF52540">
    <property type="entry name" value="P-loop containing nucleoside triphosphate hydrolases"/>
    <property type="match status" value="1"/>
</dbReference>
<dbReference type="Proteomes" id="UP000199271">
    <property type="component" value="Unassembled WGS sequence"/>
</dbReference>
<evidence type="ECO:0000256" key="3">
    <source>
        <dbReference type="ARBA" id="ARBA00022840"/>
    </source>
</evidence>
<evidence type="ECO:0000313" key="6">
    <source>
        <dbReference type="EMBL" id="MBZ5962041.1"/>
    </source>
</evidence>
<evidence type="ECO:0000256" key="1">
    <source>
        <dbReference type="ARBA" id="ARBA00022448"/>
    </source>
</evidence>
<dbReference type="InterPro" id="IPR027417">
    <property type="entry name" value="P-loop_NTPase"/>
</dbReference>
<sequence>MGLKIKKISGGYVGNSVLKNVSFEVADGEIVALIGLNGAGKSTTINHIIGELHPQQGTIMLNDVYLSQAPTAFKSQIAYIPEQPILYDELTLEEHLHLMLSAHMIDNTVTWSRAFELLKLFRLEDKLHWLPTHFSKGMRQKVMLVAAFMLDAPLLIVDEPFLGLDTLAQKDVVRLIREQAKKGNSVLMTTHLLASAAKFVDKFIVLHEGTVQFIGTPLALADAHGLTLDNLDDFFDLMHETINDEN</sequence>
<dbReference type="PANTHER" id="PTHR42939">
    <property type="entry name" value="ABC TRANSPORTER ATP-BINDING PROTEIN ALBC-RELATED"/>
    <property type="match status" value="1"/>
</dbReference>
<dbReference type="InterPro" id="IPR003439">
    <property type="entry name" value="ABC_transporter-like_ATP-bd"/>
</dbReference>
<keyword evidence="7" id="KW-1185">Reference proteome</keyword>
<dbReference type="EMBL" id="JAHBFI010000005">
    <property type="protein sequence ID" value="MBZ5962041.1"/>
    <property type="molecule type" value="Genomic_DNA"/>
</dbReference>
<dbReference type="Gene3D" id="3.40.50.300">
    <property type="entry name" value="P-loop containing nucleotide triphosphate hydrolases"/>
    <property type="match status" value="1"/>
</dbReference>
<dbReference type="AlphaFoldDB" id="A0A9Q3XTT8"/>
<proteinExistence type="predicted"/>
<evidence type="ECO:0000259" key="4">
    <source>
        <dbReference type="PROSITE" id="PS50893"/>
    </source>
</evidence>
<accession>A0A9Q3XTT8</accession>
<keyword evidence="3 6" id="KW-0067">ATP-binding</keyword>
<name>A0A9Q3XTT8_9LACO</name>
<reference evidence="5 7" key="1">
    <citation type="submission" date="2015-12" db="EMBL/GenBank/DDBJ databases">
        <authorList>
            <person name="Andreevskaya M."/>
        </authorList>
    </citation>
    <scope>NUCLEOTIDE SEQUENCE [LARGE SCALE GENOMIC DNA]</scope>
    <source>
        <strain evidence="5 7">C122c</strain>
    </source>
</reference>
<dbReference type="EMBL" id="FBSY01000006">
    <property type="protein sequence ID" value="CUW08134.1"/>
    <property type="molecule type" value="Genomic_DNA"/>
</dbReference>
<feature type="domain" description="ABC transporter" evidence="4">
    <location>
        <begin position="3"/>
        <end position="233"/>
    </location>
</feature>
<dbReference type="PROSITE" id="PS00211">
    <property type="entry name" value="ABC_TRANSPORTER_1"/>
    <property type="match status" value="1"/>
</dbReference>
<organism evidence="6 8">
    <name type="scientific">Leuconostoc gasicomitatum</name>
    <dbReference type="NCBI Taxonomy" id="115778"/>
    <lineage>
        <taxon>Bacteria</taxon>
        <taxon>Bacillati</taxon>
        <taxon>Bacillota</taxon>
        <taxon>Bacilli</taxon>
        <taxon>Lactobacillales</taxon>
        <taxon>Lactobacillaceae</taxon>
        <taxon>Leuconostoc</taxon>
        <taxon>Leuconostoc gelidum group</taxon>
    </lineage>
</organism>
<comment type="caution">
    <text evidence="6">The sequence shown here is derived from an EMBL/GenBank/DDBJ whole genome shotgun (WGS) entry which is preliminary data.</text>
</comment>